<dbReference type="Proteomes" id="UP001603857">
    <property type="component" value="Unassembled WGS sequence"/>
</dbReference>
<feature type="compositionally biased region" description="Basic and acidic residues" evidence="1">
    <location>
        <begin position="11"/>
        <end position="26"/>
    </location>
</feature>
<reference evidence="2 3" key="1">
    <citation type="submission" date="2024-08" db="EMBL/GenBank/DDBJ databases">
        <title>Insights into the chromosomal genome structure of Flemingia macrophylla.</title>
        <authorList>
            <person name="Ding Y."/>
            <person name="Zhao Y."/>
            <person name="Bi W."/>
            <person name="Wu M."/>
            <person name="Zhao G."/>
            <person name="Gong Y."/>
            <person name="Li W."/>
            <person name="Zhang P."/>
        </authorList>
    </citation>
    <scope>NUCLEOTIDE SEQUENCE [LARGE SCALE GENOMIC DNA]</scope>
    <source>
        <strain evidence="2">DYQJB</strain>
        <tissue evidence="2">Leaf</tissue>
    </source>
</reference>
<protein>
    <submittedName>
        <fullName evidence="2">Uncharacterized protein</fullName>
    </submittedName>
</protein>
<keyword evidence="3" id="KW-1185">Reference proteome</keyword>
<feature type="region of interest" description="Disordered" evidence="1">
    <location>
        <begin position="1"/>
        <end position="26"/>
    </location>
</feature>
<sequence length="192" mass="20446">MEDCSNNKRKRVEDHSDSATRQVDSPEFKISRVDSLDPADPVLDSDVRLQDHIFNILDDADNVPERDSVTGLDSVIKSFEDEINAASSGDPTAVSDSGDIQTNLGYLLEASDDELGLPPTVGAAGDPGRVDPDIVNGFGGFEDDFPGYDAYGFGFSAECDGGGGGFVTVDGLFDYAETAADVLWRPESLQAT</sequence>
<dbReference type="EMBL" id="JBGMDY010000010">
    <property type="protein sequence ID" value="KAL2321208.1"/>
    <property type="molecule type" value="Genomic_DNA"/>
</dbReference>
<accession>A0ABD1LCE7</accession>
<dbReference type="AlphaFoldDB" id="A0ABD1LCE7"/>
<comment type="caution">
    <text evidence="2">The sequence shown here is derived from an EMBL/GenBank/DDBJ whole genome shotgun (WGS) entry which is preliminary data.</text>
</comment>
<proteinExistence type="predicted"/>
<evidence type="ECO:0000313" key="3">
    <source>
        <dbReference type="Proteomes" id="UP001603857"/>
    </source>
</evidence>
<dbReference type="PANTHER" id="PTHR34539:SF4">
    <property type="match status" value="1"/>
</dbReference>
<gene>
    <name evidence="2" type="ORF">Fmac_030177</name>
</gene>
<dbReference type="PANTHER" id="PTHR34539">
    <property type="entry name" value="T6J4.11 PROTEIN"/>
    <property type="match status" value="1"/>
</dbReference>
<evidence type="ECO:0000313" key="2">
    <source>
        <dbReference type="EMBL" id="KAL2321208.1"/>
    </source>
</evidence>
<name>A0ABD1LCE7_9FABA</name>
<evidence type="ECO:0000256" key="1">
    <source>
        <dbReference type="SAM" id="MobiDB-lite"/>
    </source>
</evidence>
<organism evidence="2 3">
    <name type="scientific">Flemingia macrophylla</name>
    <dbReference type="NCBI Taxonomy" id="520843"/>
    <lineage>
        <taxon>Eukaryota</taxon>
        <taxon>Viridiplantae</taxon>
        <taxon>Streptophyta</taxon>
        <taxon>Embryophyta</taxon>
        <taxon>Tracheophyta</taxon>
        <taxon>Spermatophyta</taxon>
        <taxon>Magnoliopsida</taxon>
        <taxon>eudicotyledons</taxon>
        <taxon>Gunneridae</taxon>
        <taxon>Pentapetalae</taxon>
        <taxon>rosids</taxon>
        <taxon>fabids</taxon>
        <taxon>Fabales</taxon>
        <taxon>Fabaceae</taxon>
        <taxon>Papilionoideae</taxon>
        <taxon>50 kb inversion clade</taxon>
        <taxon>NPAAA clade</taxon>
        <taxon>indigoferoid/millettioid clade</taxon>
        <taxon>Phaseoleae</taxon>
        <taxon>Flemingia</taxon>
    </lineage>
</organism>